<evidence type="ECO:0000313" key="3">
    <source>
        <dbReference type="RefSeq" id="XP_033530368.1"/>
    </source>
</evidence>
<evidence type="ECO:0000313" key="1">
    <source>
        <dbReference type="EMBL" id="KAF1808737.1"/>
    </source>
</evidence>
<dbReference type="PANTHER" id="PTHR35802">
    <property type="entry name" value="PROTEASE SYNTHASE AND SPORULATION PROTEIN PAI 2"/>
    <property type="match status" value="1"/>
</dbReference>
<name>A0A6G1FSH9_9PEZI</name>
<dbReference type="InterPro" id="IPR007396">
    <property type="entry name" value="TR_PAI2-type"/>
</dbReference>
<organism evidence="1">
    <name type="scientific">Eremomyces bilateralis CBS 781.70</name>
    <dbReference type="NCBI Taxonomy" id="1392243"/>
    <lineage>
        <taxon>Eukaryota</taxon>
        <taxon>Fungi</taxon>
        <taxon>Dikarya</taxon>
        <taxon>Ascomycota</taxon>
        <taxon>Pezizomycotina</taxon>
        <taxon>Dothideomycetes</taxon>
        <taxon>Dothideomycetes incertae sedis</taxon>
        <taxon>Eremomycetales</taxon>
        <taxon>Eremomycetaceae</taxon>
        <taxon>Eremomyces</taxon>
    </lineage>
</organism>
<dbReference type="Pfam" id="PF04299">
    <property type="entry name" value="FMN_bind_2"/>
    <property type="match status" value="1"/>
</dbReference>
<evidence type="ECO:0000313" key="2">
    <source>
        <dbReference type="Proteomes" id="UP000504638"/>
    </source>
</evidence>
<dbReference type="InterPro" id="IPR012349">
    <property type="entry name" value="Split_barrel_FMN-bd"/>
</dbReference>
<reference evidence="3" key="3">
    <citation type="submission" date="2025-04" db="UniProtKB">
        <authorList>
            <consortium name="RefSeq"/>
        </authorList>
    </citation>
    <scope>IDENTIFICATION</scope>
    <source>
        <strain evidence="3">CBS 781.70</strain>
    </source>
</reference>
<dbReference type="SUPFAM" id="SSF50475">
    <property type="entry name" value="FMN-binding split barrel"/>
    <property type="match status" value="1"/>
</dbReference>
<reference evidence="3" key="2">
    <citation type="submission" date="2020-04" db="EMBL/GenBank/DDBJ databases">
        <authorList>
            <consortium name="NCBI Genome Project"/>
        </authorList>
    </citation>
    <scope>NUCLEOTIDE SEQUENCE</scope>
    <source>
        <strain evidence="3">CBS 781.70</strain>
    </source>
</reference>
<protein>
    <submittedName>
        <fullName evidence="1 3">Transcriptional regulator</fullName>
    </submittedName>
</protein>
<gene>
    <name evidence="1 3" type="ORF">P152DRAFT_207563</name>
</gene>
<sequence length="260" mass="28555">MYLRAIHAESDVEALRQFIQDNPLGILVTALPSSNFPTIQCSHIPWILDIDGTSDVEEERGLGKLRGHMARANPHSKALAEAARSTSSNGAVEQEVSVLFTSKVDSYVTPKFYVKTKPATGKVVPTWNYAAVQLYGRATIYFDHQDPVTQIYLQSQITDLSKYCEEHLMGHSGGECPSAWEVSDAPAAYIDQRKKAIIGIEIDIDRLEGKCKMSQEIGDEDREGVIEGFKSLQTDNGNELASLVQARGAKKNKHSSSGVS</sequence>
<dbReference type="PANTHER" id="PTHR35802:SF1">
    <property type="entry name" value="PROTEASE SYNTHASE AND SPORULATION PROTEIN PAI 2"/>
    <property type="match status" value="1"/>
</dbReference>
<dbReference type="GeneID" id="54414956"/>
<accession>A0A6G1FSH9</accession>
<dbReference type="Proteomes" id="UP000504638">
    <property type="component" value="Unplaced"/>
</dbReference>
<dbReference type="Gene3D" id="2.30.110.10">
    <property type="entry name" value="Electron Transport, Fmn-binding Protein, Chain A"/>
    <property type="match status" value="1"/>
</dbReference>
<dbReference type="EMBL" id="ML975179">
    <property type="protein sequence ID" value="KAF1808737.1"/>
    <property type="molecule type" value="Genomic_DNA"/>
</dbReference>
<dbReference type="AlphaFoldDB" id="A0A6G1FSH9"/>
<dbReference type="PIRSF" id="PIRSF010372">
    <property type="entry name" value="PaiB"/>
    <property type="match status" value="1"/>
</dbReference>
<proteinExistence type="predicted"/>
<reference evidence="1 3" key="1">
    <citation type="submission" date="2020-01" db="EMBL/GenBank/DDBJ databases">
        <authorList>
            <consortium name="DOE Joint Genome Institute"/>
            <person name="Haridas S."/>
            <person name="Albert R."/>
            <person name="Binder M."/>
            <person name="Bloem J."/>
            <person name="Labutti K."/>
            <person name="Salamov A."/>
            <person name="Andreopoulos B."/>
            <person name="Baker S.E."/>
            <person name="Barry K."/>
            <person name="Bills G."/>
            <person name="Bluhm B.H."/>
            <person name="Cannon C."/>
            <person name="Castanera R."/>
            <person name="Culley D.E."/>
            <person name="Daum C."/>
            <person name="Ezra D."/>
            <person name="Gonzalez J.B."/>
            <person name="Henrissat B."/>
            <person name="Kuo A."/>
            <person name="Liang C."/>
            <person name="Lipzen A."/>
            <person name="Lutzoni F."/>
            <person name="Magnuson J."/>
            <person name="Mondo S."/>
            <person name="Nolan M."/>
            <person name="Ohm R."/>
            <person name="Pangilinan J."/>
            <person name="Park H.-J."/>
            <person name="Ramirez L."/>
            <person name="Alfaro M."/>
            <person name="Sun H."/>
            <person name="Tritt A."/>
            <person name="Yoshinaga Y."/>
            <person name="Zwiers L.-H."/>
            <person name="Turgeon B.G."/>
            <person name="Goodwin S.B."/>
            <person name="Spatafora J.W."/>
            <person name="Crous P.W."/>
            <person name="Grigoriev I.V."/>
        </authorList>
    </citation>
    <scope>NUCLEOTIDE SEQUENCE</scope>
    <source>
        <strain evidence="1 3">CBS 781.70</strain>
    </source>
</reference>
<dbReference type="OrthoDB" id="2101473at2759"/>
<keyword evidence="2" id="KW-1185">Reference proteome</keyword>
<dbReference type="RefSeq" id="XP_033530368.1">
    <property type="nucleotide sequence ID" value="XM_033674386.1"/>
</dbReference>